<dbReference type="InterPro" id="IPR003661">
    <property type="entry name" value="HisK_dim/P_dom"/>
</dbReference>
<dbReference type="PRINTS" id="PR00344">
    <property type="entry name" value="BCTRLSENSOR"/>
</dbReference>
<accession>A0ABX8WQR7</accession>
<feature type="transmembrane region" description="Helical" evidence="13">
    <location>
        <begin position="232"/>
        <end position="248"/>
    </location>
</feature>
<dbReference type="InterPro" id="IPR001734">
    <property type="entry name" value="Na/solute_symporter"/>
</dbReference>
<feature type="domain" description="PAS" evidence="16">
    <location>
        <begin position="600"/>
        <end position="637"/>
    </location>
</feature>
<feature type="transmembrane region" description="Helical" evidence="13">
    <location>
        <begin position="70"/>
        <end position="90"/>
    </location>
</feature>
<feature type="transmembrane region" description="Helical" evidence="13">
    <location>
        <begin position="269"/>
        <end position="295"/>
    </location>
</feature>
<dbReference type="GO" id="GO:0016301">
    <property type="term" value="F:kinase activity"/>
    <property type="evidence" value="ECO:0007669"/>
    <property type="project" value="UniProtKB-KW"/>
</dbReference>
<feature type="domain" description="Histidine kinase" evidence="14">
    <location>
        <begin position="761"/>
        <end position="971"/>
    </location>
</feature>
<evidence type="ECO:0000259" key="14">
    <source>
        <dbReference type="PROSITE" id="PS50109"/>
    </source>
</evidence>
<dbReference type="PANTHER" id="PTHR43047">
    <property type="entry name" value="TWO-COMPONENT HISTIDINE PROTEIN KINASE"/>
    <property type="match status" value="1"/>
</dbReference>
<feature type="modified residue" description="4-aspartylphosphate" evidence="11">
    <location>
        <position position="1035"/>
    </location>
</feature>
<gene>
    <name evidence="17" type="ORF">H8L67_01195</name>
</gene>
<dbReference type="Pfam" id="PF02518">
    <property type="entry name" value="HATPase_c"/>
    <property type="match status" value="1"/>
</dbReference>
<dbReference type="SUPFAM" id="SSF47384">
    <property type="entry name" value="Homodimeric domain of signal transducing histidine kinase"/>
    <property type="match status" value="1"/>
</dbReference>
<evidence type="ECO:0000256" key="9">
    <source>
        <dbReference type="ARBA" id="ARBA00022989"/>
    </source>
</evidence>
<evidence type="ECO:0000313" key="18">
    <source>
        <dbReference type="Proteomes" id="UP000824755"/>
    </source>
</evidence>
<keyword evidence="18" id="KW-1185">Reference proteome</keyword>
<reference evidence="17 18" key="1">
    <citation type="submission" date="2021-08" db="EMBL/GenBank/DDBJ databases">
        <title>Lysobacter sp. strain CJ11 Genome sequencing and assembly.</title>
        <authorList>
            <person name="Kim I."/>
        </authorList>
    </citation>
    <scope>NUCLEOTIDE SEQUENCE [LARGE SCALE GENOMIC DNA]</scope>
    <source>
        <strain evidence="17 18">CJ11</strain>
    </source>
</reference>
<feature type="transmembrane region" description="Helical" evidence="13">
    <location>
        <begin position="483"/>
        <end position="505"/>
    </location>
</feature>
<dbReference type="SUPFAM" id="SSF55785">
    <property type="entry name" value="PYP-like sensor domain (PAS domain)"/>
    <property type="match status" value="1"/>
</dbReference>
<evidence type="ECO:0000259" key="16">
    <source>
        <dbReference type="PROSITE" id="PS50112"/>
    </source>
</evidence>
<evidence type="ECO:0000256" key="3">
    <source>
        <dbReference type="ARBA" id="ARBA00006434"/>
    </source>
</evidence>
<keyword evidence="12" id="KW-0175">Coiled coil</keyword>
<dbReference type="SMART" id="SM00388">
    <property type="entry name" value="HisKA"/>
    <property type="match status" value="1"/>
</dbReference>
<feature type="transmembrane region" description="Helical" evidence="13">
    <location>
        <begin position="369"/>
        <end position="387"/>
    </location>
</feature>
<organism evidence="17 18">
    <name type="scientific">Lysobacter soyae</name>
    <dbReference type="NCBI Taxonomy" id="2764185"/>
    <lineage>
        <taxon>Bacteria</taxon>
        <taxon>Pseudomonadati</taxon>
        <taxon>Pseudomonadota</taxon>
        <taxon>Gammaproteobacteria</taxon>
        <taxon>Lysobacterales</taxon>
        <taxon>Lysobacteraceae</taxon>
        <taxon>Lysobacter</taxon>
    </lineage>
</organism>
<dbReference type="InterPro" id="IPR004358">
    <property type="entry name" value="Sig_transdc_His_kin-like_C"/>
</dbReference>
<dbReference type="CDD" id="cd00156">
    <property type="entry name" value="REC"/>
    <property type="match status" value="1"/>
</dbReference>
<dbReference type="Proteomes" id="UP000824755">
    <property type="component" value="Chromosome"/>
</dbReference>
<dbReference type="InterPro" id="IPR035965">
    <property type="entry name" value="PAS-like_dom_sf"/>
</dbReference>
<dbReference type="InterPro" id="IPR001789">
    <property type="entry name" value="Sig_transdc_resp-reg_receiver"/>
</dbReference>
<comment type="subcellular location">
    <subcellularLocation>
        <location evidence="2">Membrane</location>
        <topology evidence="2">Multi-pass membrane protein</topology>
    </subcellularLocation>
</comment>
<dbReference type="Gene3D" id="3.30.450.20">
    <property type="entry name" value="PAS domain"/>
    <property type="match status" value="1"/>
</dbReference>
<evidence type="ECO:0000256" key="13">
    <source>
        <dbReference type="SAM" id="Phobius"/>
    </source>
</evidence>
<evidence type="ECO:0000256" key="12">
    <source>
        <dbReference type="SAM" id="Coils"/>
    </source>
</evidence>
<keyword evidence="6" id="KW-0808">Transferase</keyword>
<feature type="domain" description="Response regulatory" evidence="15">
    <location>
        <begin position="986"/>
        <end position="1100"/>
    </location>
</feature>
<dbReference type="PROSITE" id="PS50112">
    <property type="entry name" value="PAS"/>
    <property type="match status" value="1"/>
</dbReference>
<feature type="transmembrane region" description="Helical" evidence="13">
    <location>
        <begin position="315"/>
        <end position="348"/>
    </location>
</feature>
<feature type="transmembrane region" description="Helical" evidence="13">
    <location>
        <begin position="427"/>
        <end position="448"/>
    </location>
</feature>
<evidence type="ECO:0000256" key="4">
    <source>
        <dbReference type="ARBA" id="ARBA00012438"/>
    </source>
</evidence>
<evidence type="ECO:0000256" key="11">
    <source>
        <dbReference type="PROSITE-ProRule" id="PRU00169"/>
    </source>
</evidence>
<dbReference type="Gene3D" id="3.30.565.10">
    <property type="entry name" value="Histidine kinase-like ATPase, C-terminal domain"/>
    <property type="match status" value="1"/>
</dbReference>
<dbReference type="RefSeq" id="WP_220379987.1">
    <property type="nucleotide sequence ID" value="NZ_CP080544.1"/>
</dbReference>
<dbReference type="Pfam" id="PF12860">
    <property type="entry name" value="PAS_7"/>
    <property type="match status" value="1"/>
</dbReference>
<dbReference type="InterPro" id="IPR005467">
    <property type="entry name" value="His_kinase_dom"/>
</dbReference>
<dbReference type="PROSITE" id="PS50283">
    <property type="entry name" value="NA_SOLUT_SYMP_3"/>
    <property type="match status" value="1"/>
</dbReference>
<evidence type="ECO:0000256" key="6">
    <source>
        <dbReference type="ARBA" id="ARBA00022679"/>
    </source>
</evidence>
<comment type="catalytic activity">
    <reaction evidence="1">
        <text>ATP + protein L-histidine = ADP + protein N-phospho-L-histidine.</text>
        <dbReference type="EC" id="2.7.13.3"/>
    </reaction>
</comment>
<dbReference type="Gene3D" id="3.40.50.2300">
    <property type="match status" value="1"/>
</dbReference>
<dbReference type="PROSITE" id="PS50110">
    <property type="entry name" value="RESPONSE_REGULATORY"/>
    <property type="match status" value="1"/>
</dbReference>
<dbReference type="InterPro" id="IPR011006">
    <property type="entry name" value="CheY-like_superfamily"/>
</dbReference>
<keyword evidence="8 17" id="KW-0418">Kinase</keyword>
<evidence type="ECO:0000256" key="7">
    <source>
        <dbReference type="ARBA" id="ARBA00022692"/>
    </source>
</evidence>
<feature type="transmembrane region" description="Helical" evidence="13">
    <location>
        <begin position="399"/>
        <end position="420"/>
    </location>
</feature>
<dbReference type="InterPro" id="IPR036890">
    <property type="entry name" value="HATPase_C_sf"/>
</dbReference>
<dbReference type="EC" id="2.7.13.3" evidence="4"/>
<dbReference type="SMART" id="SM00387">
    <property type="entry name" value="HATPase_c"/>
    <property type="match status" value="1"/>
</dbReference>
<dbReference type="Gene3D" id="1.20.1730.10">
    <property type="entry name" value="Sodium/glucose cotransporter"/>
    <property type="match status" value="1"/>
</dbReference>
<name>A0ABX8WQR7_9GAMM</name>
<dbReference type="InterPro" id="IPR000014">
    <property type="entry name" value="PAS"/>
</dbReference>
<evidence type="ECO:0000256" key="1">
    <source>
        <dbReference type="ARBA" id="ARBA00000085"/>
    </source>
</evidence>
<dbReference type="PANTHER" id="PTHR43047:SF9">
    <property type="entry name" value="HISTIDINE KINASE"/>
    <property type="match status" value="1"/>
</dbReference>
<dbReference type="Pfam" id="PF00512">
    <property type="entry name" value="HisKA"/>
    <property type="match status" value="1"/>
</dbReference>
<dbReference type="PROSITE" id="PS50109">
    <property type="entry name" value="HIS_KIN"/>
    <property type="match status" value="1"/>
</dbReference>
<evidence type="ECO:0000313" key="17">
    <source>
        <dbReference type="EMBL" id="QYR53169.1"/>
    </source>
</evidence>
<feature type="transmembrane region" description="Helical" evidence="13">
    <location>
        <begin position="37"/>
        <end position="58"/>
    </location>
</feature>
<keyword evidence="7 13" id="KW-0812">Transmembrane</keyword>
<evidence type="ECO:0000256" key="10">
    <source>
        <dbReference type="ARBA" id="ARBA00023136"/>
    </source>
</evidence>
<dbReference type="Pfam" id="PF00072">
    <property type="entry name" value="Response_reg"/>
    <property type="match status" value="1"/>
</dbReference>
<evidence type="ECO:0000256" key="8">
    <source>
        <dbReference type="ARBA" id="ARBA00022777"/>
    </source>
</evidence>
<protein>
    <recommendedName>
        <fullName evidence="4">histidine kinase</fullName>
        <ecNumber evidence="4">2.7.13.3</ecNumber>
    </recommendedName>
</protein>
<dbReference type="InterPro" id="IPR038377">
    <property type="entry name" value="Na/Glc_symporter_sf"/>
</dbReference>
<dbReference type="Gene3D" id="1.10.287.130">
    <property type="match status" value="1"/>
</dbReference>
<dbReference type="SUPFAM" id="SSF55874">
    <property type="entry name" value="ATPase domain of HSP90 chaperone/DNA topoisomerase II/histidine kinase"/>
    <property type="match status" value="1"/>
</dbReference>
<feature type="transmembrane region" description="Helical" evidence="13">
    <location>
        <begin position="160"/>
        <end position="177"/>
    </location>
</feature>
<dbReference type="InterPro" id="IPR036097">
    <property type="entry name" value="HisK_dim/P_sf"/>
</dbReference>
<feature type="coiled-coil region" evidence="12">
    <location>
        <begin position="713"/>
        <end position="761"/>
    </location>
</feature>
<evidence type="ECO:0000256" key="2">
    <source>
        <dbReference type="ARBA" id="ARBA00004141"/>
    </source>
</evidence>
<sequence length="1106" mass="118236">MLSASVVILCCLIWLTVLFAAAMLADRKPAWLSRHWAWIYALSLPVYCTSWTFFGTVTQAARYQSPLPPTFVGTILLYALGGAAVVGLVRRAREVHASSLADFIGARLGRNAPLAALVTLVAILGLIPYIALQLKAVSMGYDLLVNGLQSTEGGQPDTDIAPIVACVVAGFAILFGTRKADIGGHSHGLVFAIALESVFKLLAMLALGLFVARQGPDAFVASNVATRPDLQGFAPLVVLGILAMFTLPHQFHVGIVECRDERDLRLARWVFPLYMVLISLPLLPLARAGAAQFAGSAVNSDLYVLALPMAQGANGLALFAFLGGLAAATGMTVISLLALSLMIGNHWLAPGLLRGAWAREAGDLRGRVLLLRRAGIIVIVLLAWIYGRAVAGEDALADVGAVSFSALATLGPAVLVAALLPHTPARAVSLGIIAGFIAWSWAMLLPLLGDAGWISKAWLAQGPFGIQALAPDSLLALTGWGRLARAVGVSLLVASLTTALAAFGLPRTTGLARRRFDAQTLRHASLRFLGTERVDALLKSAPATGAVDFDTLNAVERALAGVLGSASARLLLDTAQRKTSAELDTVASIVGQASQDLKFNQRVLEGALENMSQGISVVDADLKLVAWNTRYQELFGFPEGMLSVGMPIADASRWALDRMGQAATREQALARRLAHMRAGTPHLSERIFPNGATIEIRGNPMPGGGFVATFTDVTAFRRAAADLQNINATLEQRVVERTQLLDEARDEAERANEAKSRLLTAIGHDLLQPVHAAQLFTDVLLQQTPEPAKQRTLSQIQGALDATSDLLGDLFDLSRIESGGLIVEKRAFPLNELLDPLAAQFSALAGARGLRFRYRPCALWVDSDPLMLRRILQNFIANAVRYTPQGRVLLGVRRVGREVRIEVHDSGVGIAPDSLERIFEEFSRGEDVPGQGLGLGLAIAKRLADLLGAPLLVRSERGRGSSFAVCVATTAPVARAPLERDPTLRTLLAVDNDPVALEALSQTLRGWGYQVLTAHDLSGAATQMRAHAVDAWLLDFHLDHGATGLEVQEALSREFGERPTLVLTADDSAAMRREVQERGLTLLRKPVRALALKSVLDRMLAAVVPP</sequence>
<keyword evidence="9 13" id="KW-1133">Transmembrane helix</keyword>
<dbReference type="CDD" id="cd00130">
    <property type="entry name" value="PAS"/>
    <property type="match status" value="1"/>
</dbReference>
<dbReference type="SUPFAM" id="SSF52172">
    <property type="entry name" value="CheY-like"/>
    <property type="match status" value="1"/>
</dbReference>
<feature type="transmembrane region" description="Helical" evidence="13">
    <location>
        <begin position="189"/>
        <end position="212"/>
    </location>
</feature>
<evidence type="ECO:0000256" key="5">
    <source>
        <dbReference type="ARBA" id="ARBA00022553"/>
    </source>
</evidence>
<evidence type="ECO:0000259" key="15">
    <source>
        <dbReference type="PROSITE" id="PS50110"/>
    </source>
</evidence>
<keyword evidence="10 13" id="KW-0472">Membrane</keyword>
<proteinExistence type="inferred from homology"/>
<dbReference type="InterPro" id="IPR003594">
    <property type="entry name" value="HATPase_dom"/>
</dbReference>
<feature type="transmembrane region" description="Helical" evidence="13">
    <location>
        <begin position="6"/>
        <end position="25"/>
    </location>
</feature>
<dbReference type="EMBL" id="CP080544">
    <property type="protein sequence ID" value="QYR53169.1"/>
    <property type="molecule type" value="Genomic_DNA"/>
</dbReference>
<comment type="similarity">
    <text evidence="3">Belongs to the sodium:solute symporter (SSF) (TC 2.A.21) family.</text>
</comment>
<dbReference type="SMART" id="SM00448">
    <property type="entry name" value="REC"/>
    <property type="match status" value="1"/>
</dbReference>
<keyword evidence="5 11" id="KW-0597">Phosphoprotein</keyword>
<feature type="transmembrane region" description="Helical" evidence="13">
    <location>
        <begin position="111"/>
        <end position="132"/>
    </location>
</feature>